<dbReference type="AlphaFoldDB" id="I7MMP8"/>
<reference evidence="2" key="1">
    <citation type="journal article" date="2006" name="PLoS Biol.">
        <title>Macronuclear genome sequence of the ciliate Tetrahymena thermophila, a model eukaryote.</title>
        <authorList>
            <person name="Eisen J.A."/>
            <person name="Coyne R.S."/>
            <person name="Wu M."/>
            <person name="Wu D."/>
            <person name="Thiagarajan M."/>
            <person name="Wortman J.R."/>
            <person name="Badger J.H."/>
            <person name="Ren Q."/>
            <person name="Amedeo P."/>
            <person name="Jones K.M."/>
            <person name="Tallon L.J."/>
            <person name="Delcher A.L."/>
            <person name="Salzberg S.L."/>
            <person name="Silva J.C."/>
            <person name="Haas B.J."/>
            <person name="Majoros W.H."/>
            <person name="Farzad M."/>
            <person name="Carlton J.M."/>
            <person name="Smith R.K. Jr."/>
            <person name="Garg J."/>
            <person name="Pearlman R.E."/>
            <person name="Karrer K.M."/>
            <person name="Sun L."/>
            <person name="Manning G."/>
            <person name="Elde N.C."/>
            <person name="Turkewitz A.P."/>
            <person name="Asai D.J."/>
            <person name="Wilkes D.E."/>
            <person name="Wang Y."/>
            <person name="Cai H."/>
            <person name="Collins K."/>
            <person name="Stewart B.A."/>
            <person name="Lee S.R."/>
            <person name="Wilamowska K."/>
            <person name="Weinberg Z."/>
            <person name="Ruzzo W.L."/>
            <person name="Wloga D."/>
            <person name="Gaertig J."/>
            <person name="Frankel J."/>
            <person name="Tsao C.-C."/>
            <person name="Gorovsky M.A."/>
            <person name="Keeling P.J."/>
            <person name="Waller R.F."/>
            <person name="Patron N.J."/>
            <person name="Cherry J.M."/>
            <person name="Stover N.A."/>
            <person name="Krieger C.J."/>
            <person name="del Toro C."/>
            <person name="Ryder H.F."/>
            <person name="Williamson S.C."/>
            <person name="Barbeau R.A."/>
            <person name="Hamilton E.P."/>
            <person name="Orias E."/>
        </authorList>
    </citation>
    <scope>NUCLEOTIDE SEQUENCE [LARGE SCALE GENOMIC DNA]</scope>
    <source>
        <strain evidence="2">SB210</strain>
    </source>
</reference>
<dbReference type="KEGG" id="tet:TTHERM_00670870"/>
<evidence type="ECO:0000313" key="2">
    <source>
        <dbReference type="Proteomes" id="UP000009168"/>
    </source>
</evidence>
<dbReference type="Proteomes" id="UP000009168">
    <property type="component" value="Unassembled WGS sequence"/>
</dbReference>
<protein>
    <submittedName>
        <fullName evidence="1">Uncharacterized protein</fullName>
    </submittedName>
</protein>
<gene>
    <name evidence="1" type="ORF">TTHERM_00670870</name>
</gene>
<dbReference type="HOGENOM" id="CLU_1312379_0_0_1"/>
<organism evidence="1 2">
    <name type="scientific">Tetrahymena thermophila (strain SB210)</name>
    <dbReference type="NCBI Taxonomy" id="312017"/>
    <lineage>
        <taxon>Eukaryota</taxon>
        <taxon>Sar</taxon>
        <taxon>Alveolata</taxon>
        <taxon>Ciliophora</taxon>
        <taxon>Intramacronucleata</taxon>
        <taxon>Oligohymenophorea</taxon>
        <taxon>Hymenostomatida</taxon>
        <taxon>Tetrahymenina</taxon>
        <taxon>Tetrahymenidae</taxon>
        <taxon>Tetrahymena</taxon>
    </lineage>
</organism>
<sequence length="210" mass="24196">MSRTKSDTFDSIFQVRTPERKTQKHKLSDQHTHIKICSPLPQKEGMNLQSYLILTPNRETLKNNCNGCGVSTPQKSENISYSTCASAYNKSQSIQKQRISFDTDQYYEFCPFGNTIEPFFYSEELSTPVPKLESQKEDITRLRKDSINPHGKDLEMLTDAIQSQHLTDIILQQNSENFKVLDPQLVLQEIEIAFMQLESCSSTFINQYHS</sequence>
<dbReference type="EMBL" id="GG662308">
    <property type="protein sequence ID" value="EAS06163.1"/>
    <property type="molecule type" value="Genomic_DNA"/>
</dbReference>
<proteinExistence type="predicted"/>
<dbReference type="InParanoid" id="I7MMP8"/>
<accession>I7MMP8</accession>
<dbReference type="GeneID" id="7833366"/>
<keyword evidence="2" id="KW-1185">Reference proteome</keyword>
<evidence type="ECO:0000313" key="1">
    <source>
        <dbReference type="EMBL" id="EAS06163.1"/>
    </source>
</evidence>
<name>I7MMP8_TETTS</name>
<dbReference type="RefSeq" id="XP_001026408.1">
    <property type="nucleotide sequence ID" value="XM_001026408.1"/>
</dbReference>